<dbReference type="Pfam" id="PF03741">
    <property type="entry name" value="TerC"/>
    <property type="match status" value="1"/>
</dbReference>
<keyword evidence="8" id="KW-1185">Reference proteome</keyword>
<name>A0A556MJL1_9FLAO</name>
<dbReference type="NCBIfam" id="TIGR03716">
    <property type="entry name" value="R_switched_YkoY"/>
    <property type="match status" value="1"/>
</dbReference>
<dbReference type="AlphaFoldDB" id="A0A556MJL1"/>
<dbReference type="InterPro" id="IPR022493">
    <property type="entry name" value="CHP03716_TM_YkoY"/>
</dbReference>
<reference evidence="7 8" key="1">
    <citation type="submission" date="2019-07" db="EMBL/GenBank/DDBJ databases">
        <authorList>
            <person name="Huq M.A."/>
        </authorList>
    </citation>
    <scope>NUCLEOTIDE SEQUENCE [LARGE SCALE GENOMIC DNA]</scope>
    <source>
        <strain evidence="7 8">MAH-3</strain>
    </source>
</reference>
<feature type="transmembrane region" description="Helical" evidence="6">
    <location>
        <begin position="56"/>
        <end position="75"/>
    </location>
</feature>
<feature type="transmembrane region" description="Helical" evidence="6">
    <location>
        <begin position="236"/>
        <end position="256"/>
    </location>
</feature>
<dbReference type="RefSeq" id="WP_144334225.1">
    <property type="nucleotide sequence ID" value="NZ_VLPL01000009.1"/>
</dbReference>
<feature type="transmembrane region" description="Helical" evidence="6">
    <location>
        <begin position="120"/>
        <end position="139"/>
    </location>
</feature>
<accession>A0A556MJL1</accession>
<gene>
    <name evidence="7" type="ORF">FO442_15985</name>
</gene>
<comment type="subcellular location">
    <subcellularLocation>
        <location evidence="1">Membrane</location>
        <topology evidence="1">Multi-pass membrane protein</topology>
    </subcellularLocation>
</comment>
<protein>
    <submittedName>
        <fullName evidence="7">DUF475 domain-containing protein</fullName>
    </submittedName>
</protein>
<dbReference type="EMBL" id="VLPL01000009">
    <property type="protein sequence ID" value="TSJ40097.1"/>
    <property type="molecule type" value="Genomic_DNA"/>
</dbReference>
<evidence type="ECO:0000256" key="4">
    <source>
        <dbReference type="ARBA" id="ARBA00022989"/>
    </source>
</evidence>
<comment type="similarity">
    <text evidence="2">Belongs to the TerC family.</text>
</comment>
<comment type="caution">
    <text evidence="7">The sequence shown here is derived from an EMBL/GenBank/DDBJ whole genome shotgun (WGS) entry which is preliminary data.</text>
</comment>
<evidence type="ECO:0000256" key="2">
    <source>
        <dbReference type="ARBA" id="ARBA00007511"/>
    </source>
</evidence>
<feature type="transmembrane region" description="Helical" evidence="6">
    <location>
        <begin position="151"/>
        <end position="175"/>
    </location>
</feature>
<dbReference type="Proteomes" id="UP000316008">
    <property type="component" value="Unassembled WGS sequence"/>
</dbReference>
<dbReference type="GO" id="GO:0016020">
    <property type="term" value="C:membrane"/>
    <property type="evidence" value="ECO:0007669"/>
    <property type="project" value="UniProtKB-SubCell"/>
</dbReference>
<evidence type="ECO:0000313" key="7">
    <source>
        <dbReference type="EMBL" id="TSJ40097.1"/>
    </source>
</evidence>
<feature type="transmembrane region" description="Helical" evidence="6">
    <location>
        <begin position="196"/>
        <end position="216"/>
    </location>
</feature>
<evidence type="ECO:0000313" key="8">
    <source>
        <dbReference type="Proteomes" id="UP000316008"/>
    </source>
</evidence>
<keyword evidence="3 6" id="KW-0812">Transmembrane</keyword>
<keyword evidence="4 6" id="KW-1133">Transmembrane helix</keyword>
<evidence type="ECO:0000256" key="3">
    <source>
        <dbReference type="ARBA" id="ARBA00022692"/>
    </source>
</evidence>
<dbReference type="OrthoDB" id="9806211at2"/>
<evidence type="ECO:0000256" key="1">
    <source>
        <dbReference type="ARBA" id="ARBA00004141"/>
    </source>
</evidence>
<dbReference type="PANTHER" id="PTHR30238">
    <property type="entry name" value="MEMBRANE BOUND PREDICTED REDOX MODULATOR"/>
    <property type="match status" value="1"/>
</dbReference>
<evidence type="ECO:0000256" key="5">
    <source>
        <dbReference type="ARBA" id="ARBA00023136"/>
    </source>
</evidence>
<keyword evidence="5 6" id="KW-0472">Membrane</keyword>
<organism evidence="7 8">
    <name type="scientific">Fluviicola chungangensis</name>
    <dbReference type="NCBI Taxonomy" id="2597671"/>
    <lineage>
        <taxon>Bacteria</taxon>
        <taxon>Pseudomonadati</taxon>
        <taxon>Bacteroidota</taxon>
        <taxon>Flavobacteriia</taxon>
        <taxon>Flavobacteriales</taxon>
        <taxon>Crocinitomicaceae</taxon>
        <taxon>Fluviicola</taxon>
    </lineage>
</organism>
<dbReference type="InterPro" id="IPR005496">
    <property type="entry name" value="Integral_membrane_TerC"/>
</dbReference>
<sequence length="263" mass="29573">MMNQFHEFAALMTEHPVNAILLILGILLLEIILSFDNAAVLATMVKDLPKEQQAKALKYGILGAYLFRGLALVLVESILSIWWFKPIGGAYLIYMAVKHFAAKSVQEKIDEEVEVTKKSFIYRGTVGVIGIFWSTVLAVEFMDIVFSIDNIFAVVAYSDNVILICTGVFIGILAMRYVAKYFVVLMEKYPFLENSAFLVIGILGVKLCLALLVKLTEYTNAAGYLIRPYGWIESEQFDLFISGLTLAIFIVPIIIFRTKKNKE</sequence>
<dbReference type="PANTHER" id="PTHR30238:SF4">
    <property type="entry name" value="SLL1022 PROTEIN"/>
    <property type="match status" value="1"/>
</dbReference>
<proteinExistence type="inferred from homology"/>
<evidence type="ECO:0000256" key="6">
    <source>
        <dbReference type="SAM" id="Phobius"/>
    </source>
</evidence>
<feature type="transmembrane region" description="Helical" evidence="6">
    <location>
        <begin position="20"/>
        <end position="44"/>
    </location>
</feature>